<protein>
    <recommendedName>
        <fullName evidence="4">SH3 domain-containing protein</fullName>
    </recommendedName>
</protein>
<evidence type="ECO:0000313" key="2">
    <source>
        <dbReference type="EMBL" id="RJG22840.1"/>
    </source>
</evidence>
<proteinExistence type="predicted"/>
<name>A0A3A3GK45_PANTH</name>
<dbReference type="Gene3D" id="2.30.30.40">
    <property type="entry name" value="SH3 Domains"/>
    <property type="match status" value="1"/>
</dbReference>
<dbReference type="OrthoDB" id="2623543at2"/>
<evidence type="ECO:0000256" key="1">
    <source>
        <dbReference type="SAM" id="SignalP"/>
    </source>
</evidence>
<accession>A0A3A3GK45</accession>
<dbReference type="Proteomes" id="UP000266177">
    <property type="component" value="Unassembled WGS sequence"/>
</dbReference>
<feature type="chain" id="PRO_5017350958" description="SH3 domain-containing protein" evidence="1">
    <location>
        <begin position="25"/>
        <end position="121"/>
    </location>
</feature>
<sequence length="121" mass="12860">MFKKAAILSIAIASTVVMTQGAYAAENKVPANVNNQQQAVTSGNGMVLFAASYEVNADGVRLRTNPSLSGTTLGLLYKGDLVAAGHGFDPVYADGYYWLSVYSHKHKASGWVAINYLTEIG</sequence>
<comment type="caution">
    <text evidence="2">The sequence shown here is derived from an EMBL/GenBank/DDBJ whole genome shotgun (WGS) entry which is preliminary data.</text>
</comment>
<organism evidence="2 3">
    <name type="scientific">Paenibacillus thiaminolyticus</name>
    <name type="common">Bacillus thiaminolyticus</name>
    <dbReference type="NCBI Taxonomy" id="49283"/>
    <lineage>
        <taxon>Bacteria</taxon>
        <taxon>Bacillati</taxon>
        <taxon>Bacillota</taxon>
        <taxon>Bacilli</taxon>
        <taxon>Bacillales</taxon>
        <taxon>Paenibacillaceae</taxon>
        <taxon>Paenibacillus</taxon>
    </lineage>
</organism>
<evidence type="ECO:0000313" key="3">
    <source>
        <dbReference type="Proteomes" id="UP000266177"/>
    </source>
</evidence>
<feature type="signal peptide" evidence="1">
    <location>
        <begin position="1"/>
        <end position="24"/>
    </location>
</feature>
<gene>
    <name evidence="2" type="ORF">DQX05_16280</name>
</gene>
<keyword evidence="1" id="KW-0732">Signal</keyword>
<evidence type="ECO:0008006" key="4">
    <source>
        <dbReference type="Google" id="ProtNLM"/>
    </source>
</evidence>
<dbReference type="EMBL" id="QYZD01000014">
    <property type="protein sequence ID" value="RJG22840.1"/>
    <property type="molecule type" value="Genomic_DNA"/>
</dbReference>
<reference evidence="2 3" key="1">
    <citation type="submission" date="2018-09" db="EMBL/GenBank/DDBJ databases">
        <title>Paenibacillus SK2017-BO5.</title>
        <authorList>
            <person name="Piskunova J.V."/>
            <person name="Dubiley S.A."/>
            <person name="Severinov K.V."/>
        </authorList>
    </citation>
    <scope>NUCLEOTIDE SEQUENCE [LARGE SCALE GENOMIC DNA]</scope>
    <source>
        <strain evidence="2 3">BO5</strain>
    </source>
</reference>
<dbReference type="AlphaFoldDB" id="A0A3A3GK45"/>